<organism evidence="2 3">
    <name type="scientific">Phytophthora nicotianae P1976</name>
    <dbReference type="NCBI Taxonomy" id="1317066"/>
    <lineage>
        <taxon>Eukaryota</taxon>
        <taxon>Sar</taxon>
        <taxon>Stramenopiles</taxon>
        <taxon>Oomycota</taxon>
        <taxon>Peronosporomycetes</taxon>
        <taxon>Peronosporales</taxon>
        <taxon>Peronosporaceae</taxon>
        <taxon>Phytophthora</taxon>
    </lineage>
</organism>
<evidence type="ECO:0000256" key="1">
    <source>
        <dbReference type="SAM" id="MobiDB-lite"/>
    </source>
</evidence>
<dbReference type="AlphaFoldDB" id="A0A081AUL9"/>
<proteinExistence type="predicted"/>
<protein>
    <submittedName>
        <fullName evidence="2">Uncharacterized protein</fullName>
    </submittedName>
</protein>
<evidence type="ECO:0000313" key="3">
    <source>
        <dbReference type="Proteomes" id="UP000028582"/>
    </source>
</evidence>
<feature type="region of interest" description="Disordered" evidence="1">
    <location>
        <begin position="49"/>
        <end position="72"/>
    </location>
</feature>
<reference evidence="2 3" key="1">
    <citation type="submission" date="2013-11" db="EMBL/GenBank/DDBJ databases">
        <title>The Genome Sequence of Phytophthora parasitica P1976.</title>
        <authorList>
            <consortium name="The Broad Institute Genomics Platform"/>
            <person name="Russ C."/>
            <person name="Tyler B."/>
            <person name="Panabieres F."/>
            <person name="Shan W."/>
            <person name="Tripathy S."/>
            <person name="Grunwald N."/>
            <person name="Machado M."/>
            <person name="Johnson C.S."/>
            <person name="Walker B."/>
            <person name="Young S."/>
            <person name="Zeng Q."/>
            <person name="Gargeya S."/>
            <person name="Fitzgerald M."/>
            <person name="Haas B."/>
            <person name="Abouelleil A."/>
            <person name="Allen A.W."/>
            <person name="Alvarado L."/>
            <person name="Arachchi H.M."/>
            <person name="Berlin A.M."/>
            <person name="Chapman S.B."/>
            <person name="Gainer-Dewar J."/>
            <person name="Goldberg J."/>
            <person name="Griggs A."/>
            <person name="Gujja S."/>
            <person name="Hansen M."/>
            <person name="Howarth C."/>
            <person name="Imamovic A."/>
            <person name="Ireland A."/>
            <person name="Larimer J."/>
            <person name="McCowan C."/>
            <person name="Murphy C."/>
            <person name="Pearson M."/>
            <person name="Poon T.W."/>
            <person name="Priest M."/>
            <person name="Roberts A."/>
            <person name="Saif S."/>
            <person name="Shea T."/>
            <person name="Sisk P."/>
            <person name="Sykes S."/>
            <person name="Wortman J."/>
            <person name="Nusbaum C."/>
            <person name="Birren B."/>
        </authorList>
    </citation>
    <scope>NUCLEOTIDE SEQUENCE [LARGE SCALE GENOMIC DNA]</scope>
    <source>
        <strain evidence="2 3">P1976</strain>
    </source>
</reference>
<comment type="caution">
    <text evidence="2">The sequence shown here is derived from an EMBL/GenBank/DDBJ whole genome shotgun (WGS) entry which is preliminary data.</text>
</comment>
<feature type="non-terminal residue" evidence="2">
    <location>
        <position position="130"/>
    </location>
</feature>
<dbReference type="EMBL" id="ANJA01000674">
    <property type="protein sequence ID" value="ETO82580.1"/>
    <property type="molecule type" value="Genomic_DNA"/>
</dbReference>
<dbReference type="Proteomes" id="UP000028582">
    <property type="component" value="Unassembled WGS sequence"/>
</dbReference>
<evidence type="ECO:0000313" key="2">
    <source>
        <dbReference type="EMBL" id="ETO82580.1"/>
    </source>
</evidence>
<sequence>MQLGHFERPHSRLSDSVIGHVLPRGRPRHTTGDAGLRTPLETALRTVPAFQDSARRPGRLTSTSRGGAATRPLSDATQVALCYADKTMRAPVDNTRLFDLKRLRDVEEMDKFEKLEIKKAIRREQCRNNQ</sequence>
<gene>
    <name evidence="2" type="ORF">F444_03345</name>
</gene>
<accession>A0A081AUL9</accession>
<dbReference type="OrthoDB" id="121145at2759"/>
<name>A0A081AUL9_PHYNI</name>